<dbReference type="PANTHER" id="PTHR38121">
    <property type="entry name" value="GH16 DOMAIN-CONTAINING PROTEIN"/>
    <property type="match status" value="1"/>
</dbReference>
<protein>
    <recommendedName>
        <fullName evidence="2">GH16 domain-containing protein</fullName>
    </recommendedName>
</protein>
<feature type="domain" description="GH16" evidence="2">
    <location>
        <begin position="67"/>
        <end position="242"/>
    </location>
</feature>
<dbReference type="SUPFAM" id="SSF49899">
    <property type="entry name" value="Concanavalin A-like lectins/glucanases"/>
    <property type="match status" value="1"/>
</dbReference>
<sequence>MYDMIVPLSFTLLLAAVSAPTGSNAPSSQASCPLTSTLIVVAKCACGYSVNATSASAFSVFTDLLETDFLHVYNLSGDIGWQRQEYNVTPQVARGTYGKKAELRNVVANPLNSSYDYTGSGALGGDPGLQLWVRGDSSDGLVGMGEIVAMRTDMLYGSFRVGMKMTAIPGTCGAFFWFRNDTQEIDMEFLSAQFNATSNPVNLVLQSPASEAAGYNAQGTPNFQLHPLPFSPDKEYHEYRFD</sequence>
<dbReference type="EMBL" id="JAVRRA010026550">
    <property type="protein sequence ID" value="KAK5083345.1"/>
    <property type="molecule type" value="Genomic_DNA"/>
</dbReference>
<feature type="chain" id="PRO_5045677836" description="GH16 domain-containing protein" evidence="1">
    <location>
        <begin position="20"/>
        <end position="242"/>
    </location>
</feature>
<gene>
    <name evidence="3" type="ORF">LTR16_008276</name>
</gene>
<dbReference type="InterPro" id="IPR013320">
    <property type="entry name" value="ConA-like_dom_sf"/>
</dbReference>
<proteinExistence type="predicted"/>
<dbReference type="PROSITE" id="PS51762">
    <property type="entry name" value="GH16_2"/>
    <property type="match status" value="1"/>
</dbReference>
<organism evidence="3 4">
    <name type="scientific">Cryomyces antarcticus</name>
    <dbReference type="NCBI Taxonomy" id="329879"/>
    <lineage>
        <taxon>Eukaryota</taxon>
        <taxon>Fungi</taxon>
        <taxon>Dikarya</taxon>
        <taxon>Ascomycota</taxon>
        <taxon>Pezizomycotina</taxon>
        <taxon>Dothideomycetes</taxon>
        <taxon>Dothideomycetes incertae sedis</taxon>
        <taxon>Cryomyces</taxon>
    </lineage>
</organism>
<dbReference type="PANTHER" id="PTHR38121:SF5">
    <property type="entry name" value="GH16 DOMAIN-CONTAINING PROTEIN"/>
    <property type="match status" value="1"/>
</dbReference>
<name>A0ABR0K3M1_9PEZI</name>
<evidence type="ECO:0000313" key="3">
    <source>
        <dbReference type="EMBL" id="KAK5083345.1"/>
    </source>
</evidence>
<dbReference type="Pfam" id="PF00722">
    <property type="entry name" value="Glyco_hydro_16"/>
    <property type="match status" value="1"/>
</dbReference>
<evidence type="ECO:0000313" key="4">
    <source>
        <dbReference type="Proteomes" id="UP001357485"/>
    </source>
</evidence>
<feature type="signal peptide" evidence="1">
    <location>
        <begin position="1"/>
        <end position="19"/>
    </location>
</feature>
<keyword evidence="4" id="KW-1185">Reference proteome</keyword>
<dbReference type="InterPro" id="IPR000757">
    <property type="entry name" value="Beta-glucanase-like"/>
</dbReference>
<feature type="non-terminal residue" evidence="3">
    <location>
        <position position="242"/>
    </location>
</feature>
<dbReference type="Gene3D" id="2.60.120.200">
    <property type="match status" value="1"/>
</dbReference>
<dbReference type="Proteomes" id="UP001357485">
    <property type="component" value="Unassembled WGS sequence"/>
</dbReference>
<comment type="caution">
    <text evidence="3">The sequence shown here is derived from an EMBL/GenBank/DDBJ whole genome shotgun (WGS) entry which is preliminary data.</text>
</comment>
<keyword evidence="1" id="KW-0732">Signal</keyword>
<evidence type="ECO:0000259" key="2">
    <source>
        <dbReference type="PROSITE" id="PS51762"/>
    </source>
</evidence>
<accession>A0ABR0K3M1</accession>
<dbReference type="CDD" id="cd00413">
    <property type="entry name" value="Glyco_hydrolase_16"/>
    <property type="match status" value="1"/>
</dbReference>
<evidence type="ECO:0000256" key="1">
    <source>
        <dbReference type="SAM" id="SignalP"/>
    </source>
</evidence>
<reference evidence="3 4" key="1">
    <citation type="submission" date="2023-08" db="EMBL/GenBank/DDBJ databases">
        <title>Black Yeasts Isolated from many extreme environments.</title>
        <authorList>
            <person name="Coleine C."/>
            <person name="Stajich J.E."/>
            <person name="Selbmann L."/>
        </authorList>
    </citation>
    <scope>NUCLEOTIDE SEQUENCE [LARGE SCALE GENOMIC DNA]</scope>
    <source>
        <strain evidence="3 4">CCFEE 536</strain>
    </source>
</reference>